<dbReference type="Proteomes" id="UP000185984">
    <property type="component" value="Unassembled WGS sequence"/>
</dbReference>
<feature type="transmembrane region" description="Helical" evidence="1">
    <location>
        <begin position="72"/>
        <end position="92"/>
    </location>
</feature>
<evidence type="ECO:0000313" key="3">
    <source>
        <dbReference type="Proteomes" id="UP000185984"/>
    </source>
</evidence>
<reference evidence="2 3" key="1">
    <citation type="submission" date="2016-11" db="EMBL/GenBank/DDBJ databases">
        <title>Draft Genome Sequences of Nine Cyanobacterial Strains from Diverse Habitats.</title>
        <authorList>
            <person name="Zhu T."/>
            <person name="Hou S."/>
            <person name="Lu X."/>
            <person name="Hess W.R."/>
        </authorList>
    </citation>
    <scope>NUCLEOTIDE SEQUENCE [LARGE SCALE GENOMIC DNA]</scope>
    <source>
        <strain evidence="2 3">5.2 s.c.1</strain>
    </source>
</reference>
<keyword evidence="1" id="KW-1133">Transmembrane helix</keyword>
<sequence length="101" mass="11783">MCDSCRRANDLFFNLPIAYFIGYVFSLFHANLFLPFSIACHWIPKRCGFFVDAIWSYRCSQSVKTQFQKKDLLIGLISSTVYTVVILLLRQFNILENPFLS</sequence>
<keyword evidence="1" id="KW-0472">Membrane</keyword>
<keyword evidence="3" id="KW-1185">Reference proteome</keyword>
<evidence type="ECO:0000313" key="2">
    <source>
        <dbReference type="EMBL" id="OKH28705.1"/>
    </source>
</evidence>
<evidence type="ECO:0000256" key="1">
    <source>
        <dbReference type="SAM" id="Phobius"/>
    </source>
</evidence>
<feature type="transmembrane region" description="Helical" evidence="1">
    <location>
        <begin position="17"/>
        <end position="36"/>
    </location>
</feature>
<name>A0A1U7HYH6_9CHRO</name>
<accession>A0A1U7HYH6</accession>
<proteinExistence type="predicted"/>
<dbReference type="AlphaFoldDB" id="A0A1U7HYH6"/>
<keyword evidence="1" id="KW-0812">Transmembrane</keyword>
<dbReference type="STRING" id="247279.NIES1031_01995"/>
<dbReference type="Pfam" id="PF25937">
    <property type="entry name" value="DUF7980"/>
    <property type="match status" value="1"/>
</dbReference>
<dbReference type="EMBL" id="MRCC01000002">
    <property type="protein sequence ID" value="OKH28705.1"/>
    <property type="molecule type" value="Genomic_DNA"/>
</dbReference>
<protein>
    <submittedName>
        <fullName evidence="2">Uncharacterized protein</fullName>
    </submittedName>
</protein>
<organism evidence="2 3">
    <name type="scientific">Chroogloeocystis siderophila 5.2 s.c.1</name>
    <dbReference type="NCBI Taxonomy" id="247279"/>
    <lineage>
        <taxon>Bacteria</taxon>
        <taxon>Bacillati</taxon>
        <taxon>Cyanobacteriota</taxon>
        <taxon>Cyanophyceae</taxon>
        <taxon>Oscillatoriophycideae</taxon>
        <taxon>Chroococcales</taxon>
        <taxon>Chroococcaceae</taxon>
        <taxon>Chroogloeocystis</taxon>
    </lineage>
</organism>
<dbReference type="InterPro" id="IPR058286">
    <property type="entry name" value="DUF7980"/>
</dbReference>
<gene>
    <name evidence="2" type="ORF">NIES1031_01995</name>
</gene>
<comment type="caution">
    <text evidence="2">The sequence shown here is derived from an EMBL/GenBank/DDBJ whole genome shotgun (WGS) entry which is preliminary data.</text>
</comment>